<dbReference type="Proteomes" id="UP000019241">
    <property type="component" value="Unassembled WGS sequence"/>
</dbReference>
<dbReference type="SUPFAM" id="SSF55120">
    <property type="entry name" value="Pseudouridine synthase"/>
    <property type="match status" value="1"/>
</dbReference>
<dbReference type="GO" id="GO:0001522">
    <property type="term" value="P:pseudouridine synthesis"/>
    <property type="evidence" value="ECO:0007669"/>
    <property type="project" value="InterPro"/>
</dbReference>
<dbReference type="EC" id="5.4.99.12" evidence="2"/>
<protein>
    <submittedName>
        <fullName evidence="2">tRNA pseudouridine synthase A</fullName>
        <ecNumber evidence="2">5.4.99.12</ecNumber>
    </submittedName>
</protein>
<dbReference type="InterPro" id="IPR020094">
    <property type="entry name" value="TruA/RsuA/RluB/E/F_N"/>
</dbReference>
<proteinExistence type="predicted"/>
<dbReference type="PATRIC" id="fig|1265822.4.peg.2121"/>
<reference evidence="2 3" key="1">
    <citation type="submission" date="2012-12" db="EMBL/GenBank/DDBJ databases">
        <title>Novel taxa of Listeriaceae from agricultural environments in the United States.</title>
        <authorList>
            <person name="den Bakker H.C."/>
            <person name="Allred A."/>
            <person name="Warchocki S."/>
            <person name="Wright E.M."/>
            <person name="Burrell A."/>
            <person name="Nightingale K.K."/>
            <person name="Kephart D."/>
            <person name="Wiedmann M."/>
        </authorList>
    </citation>
    <scope>NUCLEOTIDE SEQUENCE [LARGE SCALE GENOMIC DNA]</scope>
    <source>
        <strain evidence="2 3">FSL S10-1203</strain>
    </source>
</reference>
<evidence type="ECO:0000313" key="2">
    <source>
        <dbReference type="EMBL" id="EUJ53822.1"/>
    </source>
</evidence>
<sequence>MTRYKAVLAYDGSGFVGYQVQPNGRTVQEEIEKALKKMT</sequence>
<dbReference type="InterPro" id="IPR020103">
    <property type="entry name" value="PsdUridine_synth_cat_dom_sf"/>
</dbReference>
<dbReference type="EMBL" id="AODM01000037">
    <property type="protein sequence ID" value="EUJ53822.1"/>
    <property type="molecule type" value="Genomic_DNA"/>
</dbReference>
<comment type="caution">
    <text evidence="2">The sequence shown here is derived from an EMBL/GenBank/DDBJ whole genome shotgun (WGS) entry which is preliminary data.</text>
</comment>
<dbReference type="GO" id="GO:0160147">
    <property type="term" value="F:tRNA pseudouridine(38-40) synthase activity"/>
    <property type="evidence" value="ECO:0007669"/>
    <property type="project" value="UniProtKB-EC"/>
</dbReference>
<name>W7DMP2_9LIST</name>
<accession>W7DMP2</accession>
<evidence type="ECO:0000256" key="1">
    <source>
        <dbReference type="ARBA" id="ARBA00023235"/>
    </source>
</evidence>
<dbReference type="GO" id="GO:0003723">
    <property type="term" value="F:RNA binding"/>
    <property type="evidence" value="ECO:0007669"/>
    <property type="project" value="InterPro"/>
</dbReference>
<evidence type="ECO:0000313" key="3">
    <source>
        <dbReference type="Proteomes" id="UP000019241"/>
    </source>
</evidence>
<organism evidence="2 3">
    <name type="scientific">Listeria fleischmannii FSL S10-1203</name>
    <dbReference type="NCBI Taxonomy" id="1265822"/>
    <lineage>
        <taxon>Bacteria</taxon>
        <taxon>Bacillati</taxon>
        <taxon>Bacillota</taxon>
        <taxon>Bacilli</taxon>
        <taxon>Bacillales</taxon>
        <taxon>Listeriaceae</taxon>
        <taxon>Listeria</taxon>
    </lineage>
</organism>
<gene>
    <name evidence="2" type="primary">truA</name>
    <name evidence="2" type="ORF">MCOL2_10455</name>
</gene>
<dbReference type="AlphaFoldDB" id="W7DMP2"/>
<keyword evidence="1 2" id="KW-0413">Isomerase</keyword>
<dbReference type="GO" id="GO:0006396">
    <property type="term" value="P:RNA processing"/>
    <property type="evidence" value="ECO:0007669"/>
    <property type="project" value="UniProtKB-ARBA"/>
</dbReference>
<dbReference type="Gene3D" id="3.30.70.580">
    <property type="entry name" value="Pseudouridine synthase I, catalytic domain, N-terminal subdomain"/>
    <property type="match status" value="1"/>
</dbReference>